<evidence type="ECO:0000313" key="3">
    <source>
        <dbReference type="WBParaSite" id="Pan_g23726.t1"/>
    </source>
</evidence>
<proteinExistence type="predicted"/>
<dbReference type="Proteomes" id="UP000492821">
    <property type="component" value="Unassembled WGS sequence"/>
</dbReference>
<protein>
    <submittedName>
        <fullName evidence="3">Uncharacterized protein</fullName>
    </submittedName>
</protein>
<organism evidence="2 3">
    <name type="scientific">Panagrellus redivivus</name>
    <name type="common">Microworm</name>
    <dbReference type="NCBI Taxonomy" id="6233"/>
    <lineage>
        <taxon>Eukaryota</taxon>
        <taxon>Metazoa</taxon>
        <taxon>Ecdysozoa</taxon>
        <taxon>Nematoda</taxon>
        <taxon>Chromadorea</taxon>
        <taxon>Rhabditida</taxon>
        <taxon>Tylenchina</taxon>
        <taxon>Panagrolaimomorpha</taxon>
        <taxon>Panagrolaimoidea</taxon>
        <taxon>Panagrolaimidae</taxon>
        <taxon>Panagrellus</taxon>
    </lineage>
</organism>
<feature type="compositionally biased region" description="Low complexity" evidence="1">
    <location>
        <begin position="23"/>
        <end position="34"/>
    </location>
</feature>
<feature type="region of interest" description="Disordered" evidence="1">
    <location>
        <begin position="1"/>
        <end position="40"/>
    </location>
</feature>
<accession>A0A7E4VRD9</accession>
<sequence>MFAIVGDGRGRRQRLSRSDAQKPSAIAIAPSPSSAKHKKDEGPLYCACLFVLDALLFPPNSAGNGFLSNRTAQIHVKDEKKRSFFHSDAITIIQGRTALDWTLMSFKAEKIIASICKNSEFR</sequence>
<name>A0A7E4VRD9_PANRE</name>
<evidence type="ECO:0000313" key="2">
    <source>
        <dbReference type="Proteomes" id="UP000492821"/>
    </source>
</evidence>
<evidence type="ECO:0000256" key="1">
    <source>
        <dbReference type="SAM" id="MobiDB-lite"/>
    </source>
</evidence>
<reference evidence="3" key="2">
    <citation type="submission" date="2020-10" db="UniProtKB">
        <authorList>
            <consortium name="WormBaseParasite"/>
        </authorList>
    </citation>
    <scope>IDENTIFICATION</scope>
</reference>
<dbReference type="WBParaSite" id="Pan_g23726.t1">
    <property type="protein sequence ID" value="Pan_g23726.t1"/>
    <property type="gene ID" value="Pan_g23726"/>
</dbReference>
<keyword evidence="2" id="KW-1185">Reference proteome</keyword>
<dbReference type="AlphaFoldDB" id="A0A7E4VRD9"/>
<reference evidence="2" key="1">
    <citation type="journal article" date="2013" name="Genetics">
        <title>The draft genome and transcriptome of Panagrellus redivivus are shaped by the harsh demands of a free-living lifestyle.</title>
        <authorList>
            <person name="Srinivasan J."/>
            <person name="Dillman A.R."/>
            <person name="Macchietto M.G."/>
            <person name="Heikkinen L."/>
            <person name="Lakso M."/>
            <person name="Fracchia K.M."/>
            <person name="Antoshechkin I."/>
            <person name="Mortazavi A."/>
            <person name="Wong G."/>
            <person name="Sternberg P.W."/>
        </authorList>
    </citation>
    <scope>NUCLEOTIDE SEQUENCE [LARGE SCALE GENOMIC DNA]</scope>
    <source>
        <strain evidence="2">MT8872</strain>
    </source>
</reference>